<evidence type="ECO:0000259" key="2">
    <source>
        <dbReference type="Pfam" id="PF22899"/>
    </source>
</evidence>
<dbReference type="OrthoDB" id="10036779at2759"/>
<protein>
    <submittedName>
        <fullName evidence="3">Structural maintenance of chromosomes flexible hinge domain-containing protein 1</fullName>
    </submittedName>
</protein>
<feature type="compositionally biased region" description="Low complexity" evidence="1">
    <location>
        <begin position="1682"/>
        <end position="1696"/>
    </location>
</feature>
<keyword evidence="4" id="KW-1185">Reference proteome</keyword>
<comment type="caution">
    <text evidence="3">The sequence shown here is derived from an EMBL/GenBank/DDBJ whole genome shotgun (WGS) entry which is preliminary data.</text>
</comment>
<evidence type="ECO:0000256" key="1">
    <source>
        <dbReference type="SAM" id="MobiDB-lite"/>
    </source>
</evidence>
<feature type="region of interest" description="Disordered" evidence="1">
    <location>
        <begin position="541"/>
        <end position="598"/>
    </location>
</feature>
<name>A0A2J7ZQP5_9CHLO</name>
<accession>A0A2J7ZQP5</accession>
<feature type="region of interest" description="Disordered" evidence="1">
    <location>
        <begin position="1669"/>
        <end position="1701"/>
    </location>
</feature>
<dbReference type="InterPro" id="IPR038892">
    <property type="entry name" value="SMCHD1"/>
</dbReference>
<dbReference type="Proteomes" id="UP000236333">
    <property type="component" value="Unassembled WGS sequence"/>
</dbReference>
<gene>
    <name evidence="3" type="ORF">TSOC_011430</name>
</gene>
<sequence length="2233" mass="227405">MGNSGDTVTVLLKKDSHGRRRQTQIAMPSGGLSTFQEAVRNAFGAELMDQEFTIHAPTSTVDSDAAVRQLRPGASLWEQLPNGDYQPPARERISFVPHPKTLTMAGDYEYFSARGHHPFAFALAELVDNALRATKGPMAGAGAAGSVWPKHPRATGCLPGGEAMPNIVVEYVLGSRQVWRRPLAQVQDDLESRYVRAAGAKMEFELEVPGKGAVEGVLWYFPYQNGAETVPRDQGAVSYSSGGGAGPAGGPGILTQLAQERPTQMSLHGAAALATQAGQLPEQMQAALEDLLAVDGGGAGAAVRKELGEGMTGFTQVFDGSRTIAAGDVVRLSTKPPALGRVRFFAVPQAGAPEGVYATGFVTFSGLPAFVHGPAHSATLPLRRVDEVVAAAALEEFAARERGKLPSALRLEPLRLSSGRRVDVAVGDVIPETTVTLHSAAGQRLTRTFLQGQKVALRVQQRLVYMGARRPSAYCPGQAGAALGGDELKEGADGGAGGTGLGAQAEERNAAGMDPLPSPAPLDVLAAEAVAAAEAAEPLVGARRGGRKRQRKQGPATAADEGGADQGAPQQGKENRGPPAQQQGGGKRAKRTSASAAAGPAAAAAATAANEAGARGGGLAAGPYPEGVGQVVLCLENKTPIDSSFQFARITGGLNRAGTYFLEHRMLPDLPPGCDPGGSPAPVVVWCRTVLYATAGAPVRFELRGEARAVLAAKSVALGEVLPPLQLVCYDAQDNEVSPASVAGQASTERPVAAERRSGGGGWAEKAKEWGAPVVTLKLAPADGGTTGDAAPTQQGLDELHLEWAAVPGPEALMLQGLRVTGRGPGSGGMRLFGGGGTVGQPSLDGLARTPGGGQPGLANAAGVVDVDLHLRIALPDMPAQVLPLKLRPGAPAALRLLPGHPFNDNPGAAAARSDAAAAPACHEGPLQPACVMNGELLPEFQVPGPEALMLQGLRVTGRGPGSGGMRLFGGGGTVGQPSLDGLARTPGGGQPGLANAAGVVDVDLHLRIALPDMPAQVLPLKLRPGAPAALRLLPGHPFNDNPGAAAARSDAAAAPACHEGPLQPACVMNGELLPEFQVRLVDAWGNATAPTPDLPTTLELEAEGTLQPGRSTVEVDAQGVAELRGLRAAAADAEHIGVRQVKPGVSPACGTTWERVAVAAGADTSAAPSAAVRPPFGAQDVRLSIRCSARGSGARAALELATAAAASAMVAAAEAEGAAPSDCSLGWSYLLLPVAIQPCTLPAGLQILYRGQPCEVGPNAAGDGMAALLSDVAAGSSLSGLELAFLDEGGRPAEPGFKGKLQLSWCRGSKKVTIGAAQARLPLPVLPVRETIGDQPLSAWVRFVGEGPLLAGLSLETSLELSVTAGPPASWRLSVVEWDGAANGGGGGGGPSQVTENLGLVACGAAVCLEVEVVDAHGNRWGKGGREAGGGALELNMATNAVVLGDAGHAAKVTVAGSNKAKASKGCAVFRDVKLEGLPGTYTLRVASASRKVSLREATLEVLVVAHNVVRHVALVPCSLPEEPLEPGCGLELMVQVTTEDDAPLSYEAAVAGLTLRLKTPTAEAAAAARGDTAAGISGTLATAEAAGAGGSSAAACSVVLQPQPPDEGASAASRGLWTFVAPGALVVAGDYSVTAEYLELRPELTRALSKAEQCARSVSHMLQVLPGPPVRASLEHQDSARGSTSASAPGASGAPFSVTNGADGRGRALLSSAAVQLRDEYGNAASLDGVAVRWVLGWAEGGGGGEREEGREERPGPEELVAAGAELPALQGSSSDAPCVLEALTDSRGRAFFRDVALAEGSGRVGAGTAGASGSGQVVQQAEKELEQFRRRAGGGAASTLQSSSQAREALQRLREEQQRAATGGQQRRDAVTAKFGSSTSGIAMALNRCLAAPEGQGEVVGVGAQLATVDNRQLSAVMAAAFPQTLQLLMVRTYECVKRLRAMLSANGCTLPSMLPTNMMQGFQAEGRALADAVAATRMSPEAAELHAAACDGVDPALPMALPHTRALLNMPPGRACTDRQRVRAAAAAGVPAATEWPPGCLGYAVNLLRPLVPNHRPTIWYSQLSRTLVFQTQDQAAKYRKDVVETLNAPGLGDVLSLDGGKLSGRGVVMGSSFRVVPVEEAQTRFGASTSNTAALARQLAQQASELEAVAEALAAVEVAAAAEAEAEQAVAEAVQRLQASHSEVAEEVAGLDAEIARLAGGPVGAGAGGGAGAPVGGRQRGGGRGSKR</sequence>
<dbReference type="InterPro" id="IPR055109">
    <property type="entry name" value="SMCHD1_S5"/>
</dbReference>
<dbReference type="PANTHER" id="PTHR22640">
    <property type="entry name" value="STRUCTURAL MAINTENANCE OF CHROMOSOMES FLEXIBLE HINGE DOMAIN-CONTAINING PROTEIN 1"/>
    <property type="match status" value="1"/>
</dbReference>
<dbReference type="PANTHER" id="PTHR22640:SF2">
    <property type="entry name" value="STRUCTURAL MAINTENANCE OF CHROMOSOMES FLEXIBLE HINGE DOMAIN-CONTAINING PROTEIN 1"/>
    <property type="match status" value="1"/>
</dbReference>
<feature type="region of interest" description="Disordered" evidence="1">
    <location>
        <begin position="740"/>
        <end position="766"/>
    </location>
</feature>
<evidence type="ECO:0000313" key="4">
    <source>
        <dbReference type="Proteomes" id="UP000236333"/>
    </source>
</evidence>
<feature type="region of interest" description="Disordered" evidence="1">
    <location>
        <begin position="2211"/>
        <end position="2233"/>
    </location>
</feature>
<dbReference type="EMBL" id="PGGS01000627">
    <property type="protein sequence ID" value="PNH02580.1"/>
    <property type="molecule type" value="Genomic_DNA"/>
</dbReference>
<proteinExistence type="predicted"/>
<dbReference type="GO" id="GO:0006302">
    <property type="term" value="P:double-strand break repair"/>
    <property type="evidence" value="ECO:0007669"/>
    <property type="project" value="InterPro"/>
</dbReference>
<organism evidence="3 4">
    <name type="scientific">Tetrabaena socialis</name>
    <dbReference type="NCBI Taxonomy" id="47790"/>
    <lineage>
        <taxon>Eukaryota</taxon>
        <taxon>Viridiplantae</taxon>
        <taxon>Chlorophyta</taxon>
        <taxon>core chlorophytes</taxon>
        <taxon>Chlorophyceae</taxon>
        <taxon>CS clade</taxon>
        <taxon>Chlamydomonadales</taxon>
        <taxon>Tetrabaenaceae</taxon>
        <taxon>Tetrabaena</taxon>
    </lineage>
</organism>
<dbReference type="Pfam" id="PF22899">
    <property type="entry name" value="SMCHD1_S5"/>
    <property type="match status" value="1"/>
</dbReference>
<evidence type="ECO:0000313" key="3">
    <source>
        <dbReference type="EMBL" id="PNH02580.1"/>
    </source>
</evidence>
<reference evidence="3 4" key="1">
    <citation type="journal article" date="2017" name="Mol. Biol. Evol.">
        <title>The 4-celled Tetrabaena socialis nuclear genome reveals the essential components for genetic control of cell number at the origin of multicellularity in the volvocine lineage.</title>
        <authorList>
            <person name="Featherston J."/>
            <person name="Arakaki Y."/>
            <person name="Hanschen E.R."/>
            <person name="Ferris P.J."/>
            <person name="Michod R.E."/>
            <person name="Olson B.J.S.C."/>
            <person name="Nozaki H."/>
            <person name="Durand P.M."/>
        </authorList>
    </citation>
    <scope>NUCLEOTIDE SEQUENCE [LARGE SCALE GENOMIC DNA]</scope>
    <source>
        <strain evidence="3 4">NIES-571</strain>
    </source>
</reference>
<feature type="domain" description="SMCHD1 ribosomal S5" evidence="2">
    <location>
        <begin position="188"/>
        <end position="236"/>
    </location>
</feature>